<reference evidence="1" key="1">
    <citation type="journal article" date="2019" name="bioRxiv">
        <title>The Genome of the Zebra Mussel, Dreissena polymorpha: A Resource for Invasive Species Research.</title>
        <authorList>
            <person name="McCartney M.A."/>
            <person name="Auch B."/>
            <person name="Kono T."/>
            <person name="Mallez S."/>
            <person name="Zhang Y."/>
            <person name="Obille A."/>
            <person name="Becker A."/>
            <person name="Abrahante J.E."/>
            <person name="Garbe J."/>
            <person name="Badalamenti J.P."/>
            <person name="Herman A."/>
            <person name="Mangelson H."/>
            <person name="Liachko I."/>
            <person name="Sullivan S."/>
            <person name="Sone E.D."/>
            <person name="Koren S."/>
            <person name="Silverstein K.A.T."/>
            <person name="Beckman K.B."/>
            <person name="Gohl D.M."/>
        </authorList>
    </citation>
    <scope>NUCLEOTIDE SEQUENCE</scope>
    <source>
        <strain evidence="1">Duluth1</strain>
        <tissue evidence="1">Whole animal</tissue>
    </source>
</reference>
<dbReference type="AlphaFoldDB" id="A0A9D4DXV4"/>
<evidence type="ECO:0000313" key="2">
    <source>
        <dbReference type="Proteomes" id="UP000828390"/>
    </source>
</evidence>
<keyword evidence="2" id="KW-1185">Reference proteome</keyword>
<comment type="caution">
    <text evidence="1">The sequence shown here is derived from an EMBL/GenBank/DDBJ whole genome shotgun (WGS) entry which is preliminary data.</text>
</comment>
<dbReference type="EMBL" id="JAIWYP010000009">
    <property type="protein sequence ID" value="KAH3768820.1"/>
    <property type="molecule type" value="Genomic_DNA"/>
</dbReference>
<reference evidence="1" key="2">
    <citation type="submission" date="2020-11" db="EMBL/GenBank/DDBJ databases">
        <authorList>
            <person name="McCartney M.A."/>
            <person name="Auch B."/>
            <person name="Kono T."/>
            <person name="Mallez S."/>
            <person name="Becker A."/>
            <person name="Gohl D.M."/>
            <person name="Silverstein K.A.T."/>
            <person name="Koren S."/>
            <person name="Bechman K.B."/>
            <person name="Herman A."/>
            <person name="Abrahante J.E."/>
            <person name="Garbe J."/>
        </authorList>
    </citation>
    <scope>NUCLEOTIDE SEQUENCE</scope>
    <source>
        <strain evidence="1">Duluth1</strain>
        <tissue evidence="1">Whole animal</tissue>
    </source>
</reference>
<protein>
    <submittedName>
        <fullName evidence="1">Uncharacterized protein</fullName>
    </submittedName>
</protein>
<organism evidence="1 2">
    <name type="scientific">Dreissena polymorpha</name>
    <name type="common">Zebra mussel</name>
    <name type="synonym">Mytilus polymorpha</name>
    <dbReference type="NCBI Taxonomy" id="45954"/>
    <lineage>
        <taxon>Eukaryota</taxon>
        <taxon>Metazoa</taxon>
        <taxon>Spiralia</taxon>
        <taxon>Lophotrochozoa</taxon>
        <taxon>Mollusca</taxon>
        <taxon>Bivalvia</taxon>
        <taxon>Autobranchia</taxon>
        <taxon>Heteroconchia</taxon>
        <taxon>Euheterodonta</taxon>
        <taxon>Imparidentia</taxon>
        <taxon>Neoheterodontei</taxon>
        <taxon>Myida</taxon>
        <taxon>Dreissenoidea</taxon>
        <taxon>Dreissenidae</taxon>
        <taxon>Dreissena</taxon>
    </lineage>
</organism>
<evidence type="ECO:0000313" key="1">
    <source>
        <dbReference type="EMBL" id="KAH3768820.1"/>
    </source>
</evidence>
<proteinExistence type="predicted"/>
<gene>
    <name evidence="1" type="ORF">DPMN_170036</name>
</gene>
<name>A0A9D4DXV4_DREPO</name>
<sequence>MLLAALQVICQNYKSVIQAYTSLPEVQVIARTASYCQNYKSLGELQVISRTTCLGQNHNSLPELQVFAKVTSHCLN</sequence>
<accession>A0A9D4DXV4</accession>
<dbReference type="Proteomes" id="UP000828390">
    <property type="component" value="Unassembled WGS sequence"/>
</dbReference>